<evidence type="ECO:0000313" key="4">
    <source>
        <dbReference type="EMBL" id="MDC3417991.1"/>
    </source>
</evidence>
<dbReference type="SUPFAM" id="SSF55785">
    <property type="entry name" value="PYP-like sensor domain (PAS domain)"/>
    <property type="match status" value="1"/>
</dbReference>
<dbReference type="NCBIfam" id="TIGR00229">
    <property type="entry name" value="sensory_box"/>
    <property type="match status" value="1"/>
</dbReference>
<evidence type="ECO:0000313" key="5">
    <source>
        <dbReference type="Proteomes" id="UP001145069"/>
    </source>
</evidence>
<dbReference type="SMART" id="SM00091">
    <property type="entry name" value="PAS"/>
    <property type="match status" value="1"/>
</dbReference>
<dbReference type="Pfam" id="PF13185">
    <property type="entry name" value="GAF_2"/>
    <property type="match status" value="1"/>
</dbReference>
<dbReference type="InterPro" id="IPR012226">
    <property type="entry name" value="Diguanyl_cyclase/Pdiesterase"/>
</dbReference>
<dbReference type="CDD" id="cd01948">
    <property type="entry name" value="EAL"/>
    <property type="match status" value="1"/>
</dbReference>
<feature type="domain" description="EAL" evidence="2">
    <location>
        <begin position="471"/>
        <end position="724"/>
    </location>
</feature>
<dbReference type="PROSITE" id="PS50887">
    <property type="entry name" value="GGDEF"/>
    <property type="match status" value="1"/>
</dbReference>
<dbReference type="InterPro" id="IPR029016">
    <property type="entry name" value="GAF-like_dom_sf"/>
</dbReference>
<dbReference type="NCBIfam" id="TIGR00254">
    <property type="entry name" value="GGDEF"/>
    <property type="match status" value="1"/>
</dbReference>
<organism evidence="4 5">
    <name type="scientific">Aquibacillus salsiterrae</name>
    <dbReference type="NCBI Taxonomy" id="2950439"/>
    <lineage>
        <taxon>Bacteria</taxon>
        <taxon>Bacillati</taxon>
        <taxon>Bacillota</taxon>
        <taxon>Bacilli</taxon>
        <taxon>Bacillales</taxon>
        <taxon>Bacillaceae</taxon>
        <taxon>Aquibacillus</taxon>
    </lineage>
</organism>
<gene>
    <name evidence="4" type="ORF">NC799_13920</name>
</gene>
<evidence type="ECO:0000259" key="2">
    <source>
        <dbReference type="PROSITE" id="PS50883"/>
    </source>
</evidence>
<dbReference type="PROSITE" id="PS50883">
    <property type="entry name" value="EAL"/>
    <property type="match status" value="1"/>
</dbReference>
<comment type="caution">
    <text evidence="4">The sequence shown here is derived from an EMBL/GenBank/DDBJ whole genome shotgun (WGS) entry which is preliminary data.</text>
</comment>
<protein>
    <submittedName>
        <fullName evidence="4">EAL domain-containing protein</fullName>
    </submittedName>
</protein>
<dbReference type="Gene3D" id="3.30.450.40">
    <property type="match status" value="1"/>
</dbReference>
<dbReference type="Gene3D" id="3.30.70.270">
    <property type="match status" value="1"/>
</dbReference>
<dbReference type="PANTHER" id="PTHR44757:SF2">
    <property type="entry name" value="BIOFILM ARCHITECTURE MAINTENANCE PROTEIN MBAA"/>
    <property type="match status" value="1"/>
</dbReference>
<dbReference type="CDD" id="cd00130">
    <property type="entry name" value="PAS"/>
    <property type="match status" value="1"/>
</dbReference>
<feature type="domain" description="PAS" evidence="1">
    <location>
        <begin position="10"/>
        <end position="80"/>
    </location>
</feature>
<dbReference type="PANTHER" id="PTHR44757">
    <property type="entry name" value="DIGUANYLATE CYCLASE DGCP"/>
    <property type="match status" value="1"/>
</dbReference>
<dbReference type="EMBL" id="JAMQKC010000017">
    <property type="protein sequence ID" value="MDC3417991.1"/>
    <property type="molecule type" value="Genomic_DNA"/>
</dbReference>
<dbReference type="PROSITE" id="PS50112">
    <property type="entry name" value="PAS"/>
    <property type="match status" value="1"/>
</dbReference>
<evidence type="ECO:0000259" key="1">
    <source>
        <dbReference type="PROSITE" id="PS50112"/>
    </source>
</evidence>
<dbReference type="InterPro" id="IPR003018">
    <property type="entry name" value="GAF"/>
</dbReference>
<proteinExistence type="predicted"/>
<accession>A0A9X3WJ35</accession>
<dbReference type="InterPro" id="IPR001633">
    <property type="entry name" value="EAL_dom"/>
</dbReference>
<dbReference type="InterPro" id="IPR035919">
    <property type="entry name" value="EAL_sf"/>
</dbReference>
<dbReference type="InterPro" id="IPR043128">
    <property type="entry name" value="Rev_trsase/Diguanyl_cyclase"/>
</dbReference>
<dbReference type="AlphaFoldDB" id="A0A9X3WJ35"/>
<dbReference type="InterPro" id="IPR000014">
    <property type="entry name" value="PAS"/>
</dbReference>
<dbReference type="InterPro" id="IPR000160">
    <property type="entry name" value="GGDEF_dom"/>
</dbReference>
<dbReference type="InterPro" id="IPR052155">
    <property type="entry name" value="Biofilm_reg_signaling"/>
</dbReference>
<dbReference type="Pfam" id="PF00990">
    <property type="entry name" value="GGDEF"/>
    <property type="match status" value="1"/>
</dbReference>
<dbReference type="SMART" id="SM00065">
    <property type="entry name" value="GAF"/>
    <property type="match status" value="1"/>
</dbReference>
<dbReference type="SMART" id="SM00052">
    <property type="entry name" value="EAL"/>
    <property type="match status" value="1"/>
</dbReference>
<reference evidence="4" key="1">
    <citation type="submission" date="2022-06" db="EMBL/GenBank/DDBJ databases">
        <title>Aquibacillus sp. a new bacterium isolated from soil saline samples.</title>
        <authorList>
            <person name="Galisteo C."/>
            <person name="De La Haba R."/>
            <person name="Sanchez-Porro C."/>
            <person name="Ventosa A."/>
        </authorList>
    </citation>
    <scope>NUCLEOTIDE SEQUENCE</scope>
    <source>
        <strain evidence="4">3ASR75-54</strain>
    </source>
</reference>
<dbReference type="SUPFAM" id="SSF55781">
    <property type="entry name" value="GAF domain-like"/>
    <property type="match status" value="1"/>
</dbReference>
<dbReference type="Gene3D" id="3.30.450.20">
    <property type="entry name" value="PAS domain"/>
    <property type="match status" value="1"/>
</dbReference>
<feature type="domain" description="GGDEF" evidence="3">
    <location>
        <begin position="330"/>
        <end position="462"/>
    </location>
</feature>
<dbReference type="Pfam" id="PF13426">
    <property type="entry name" value="PAS_9"/>
    <property type="match status" value="1"/>
</dbReference>
<dbReference type="InterPro" id="IPR029787">
    <property type="entry name" value="Nucleotide_cyclase"/>
</dbReference>
<dbReference type="InterPro" id="IPR035965">
    <property type="entry name" value="PAS-like_dom_sf"/>
</dbReference>
<evidence type="ECO:0000259" key="3">
    <source>
        <dbReference type="PROSITE" id="PS50887"/>
    </source>
</evidence>
<sequence length="740" mass="83399">METILDTDSISEIYRSLFDNNQDGCYALDLEGNFIMVNKVAETMTGYSKDELLHHSFLTIFHRVHLSTVLTCFERVISGSREELNVSLKHKRGKRVDVSITSVPIIKNGQIYGAVGMVKDVTEKNGLEALLTGQNQILEMIASGKNYSEVLDSISALVEQLTSGCNSSIHLVKNSNNHVYLHPSSAIPDEIKPLMRRIPVNSQHMAIGKAAFLKQPVVVDDLELDALANELNDHLFKIGLKACWSFPVLDTNKEVLGVFSLYQGEPNLPTEWDIQVIEKATYLIRIAIQHFSVEDKLNYLVSHDPLTGLPNRNLFKEQVDKAIHRCEIDSSFAIMYLDLDRFKLINDSLGHHVGDTLLLEVTKRINGCIRSADIVSRHSADEFMILLENVSNEEASIVAHRIIIQLKEPFLIDGHEVFVTPCIGISFYPLDGIDVNELIRKADVSMYQAKKEGKNNFRFYDLTLDQKTMKRLEMENELRKAIENQELSLEYQPIINVKTDQMAGVEALVRWNSKILGNVPPHEFIPIAEETGLINAIGEWVLKTACTQLVLWETKQGIKTNVSVNLSIRQFYQPNLLSMIENILTRTGVNPSRLTLEITESMTMEVEAATVILNGLKELGITIAIDDFGTGYSSLSYLKSLPIDYLKIDRSFILDMTTSIDDESIATTILVMAKHLGLFVIAEGVETKDQLAVLQNNYCHEVQGYLFSKALLPDQVPVYIQNLKKQVSNEEQKRKRLAHP</sequence>
<dbReference type="PIRSF" id="PIRSF005925">
    <property type="entry name" value="Dos"/>
    <property type="match status" value="1"/>
</dbReference>
<dbReference type="RefSeq" id="WP_272447053.1">
    <property type="nucleotide sequence ID" value="NZ_JAMQKC010000017.1"/>
</dbReference>
<dbReference type="CDD" id="cd01949">
    <property type="entry name" value="GGDEF"/>
    <property type="match status" value="1"/>
</dbReference>
<keyword evidence="5" id="KW-1185">Reference proteome</keyword>
<dbReference type="SUPFAM" id="SSF141868">
    <property type="entry name" value="EAL domain-like"/>
    <property type="match status" value="1"/>
</dbReference>
<dbReference type="Proteomes" id="UP001145069">
    <property type="component" value="Unassembled WGS sequence"/>
</dbReference>
<dbReference type="SMART" id="SM00267">
    <property type="entry name" value="GGDEF"/>
    <property type="match status" value="1"/>
</dbReference>
<dbReference type="Gene3D" id="3.20.20.450">
    <property type="entry name" value="EAL domain"/>
    <property type="match status" value="1"/>
</dbReference>
<name>A0A9X3WJ35_9BACI</name>
<dbReference type="SUPFAM" id="SSF55073">
    <property type="entry name" value="Nucleotide cyclase"/>
    <property type="match status" value="1"/>
</dbReference>
<dbReference type="Pfam" id="PF00563">
    <property type="entry name" value="EAL"/>
    <property type="match status" value="1"/>
</dbReference>